<name>A0A9P4V721_9PLEO</name>
<dbReference type="OrthoDB" id="206201at2759"/>
<comment type="caution">
    <text evidence="2">The sequence shown here is derived from an EMBL/GenBank/DDBJ whole genome shotgun (WGS) entry which is preliminary data.</text>
</comment>
<dbReference type="EMBL" id="ML996106">
    <property type="protein sequence ID" value="KAF2739096.1"/>
    <property type="molecule type" value="Genomic_DNA"/>
</dbReference>
<keyword evidence="1" id="KW-0732">Signal</keyword>
<keyword evidence="3" id="KW-1185">Reference proteome</keyword>
<feature type="chain" id="PRO_5040364461" evidence="1">
    <location>
        <begin position="17"/>
        <end position="157"/>
    </location>
</feature>
<sequence length="157" mass="17749">MRAFMILLSLVTTTIACLTNPHAANTQASLAPAAPNSTTPRASTPCPYHTYKKRIPHEYMVLLRNNHTLEAHFRNLGFNVSHYATKFKALEALNMYSITIDEYTIKDHVRWDPGVELVAQNIPVEFDDWELEERWGGEAGEMSEEEMERILGENGAG</sequence>
<dbReference type="AlphaFoldDB" id="A0A9P4V721"/>
<organism evidence="2 3">
    <name type="scientific">Polyplosphaeria fusca</name>
    <dbReference type="NCBI Taxonomy" id="682080"/>
    <lineage>
        <taxon>Eukaryota</taxon>
        <taxon>Fungi</taxon>
        <taxon>Dikarya</taxon>
        <taxon>Ascomycota</taxon>
        <taxon>Pezizomycotina</taxon>
        <taxon>Dothideomycetes</taxon>
        <taxon>Pleosporomycetidae</taxon>
        <taxon>Pleosporales</taxon>
        <taxon>Tetraplosphaeriaceae</taxon>
        <taxon>Polyplosphaeria</taxon>
    </lineage>
</organism>
<protein>
    <submittedName>
        <fullName evidence="2">Uncharacterized protein</fullName>
    </submittedName>
</protein>
<accession>A0A9P4V721</accession>
<feature type="signal peptide" evidence="1">
    <location>
        <begin position="1"/>
        <end position="16"/>
    </location>
</feature>
<reference evidence="2" key="1">
    <citation type="journal article" date="2020" name="Stud. Mycol.">
        <title>101 Dothideomycetes genomes: a test case for predicting lifestyles and emergence of pathogens.</title>
        <authorList>
            <person name="Haridas S."/>
            <person name="Albert R."/>
            <person name="Binder M."/>
            <person name="Bloem J."/>
            <person name="Labutti K."/>
            <person name="Salamov A."/>
            <person name="Andreopoulos B."/>
            <person name="Baker S."/>
            <person name="Barry K."/>
            <person name="Bills G."/>
            <person name="Bluhm B."/>
            <person name="Cannon C."/>
            <person name="Castanera R."/>
            <person name="Culley D."/>
            <person name="Daum C."/>
            <person name="Ezra D."/>
            <person name="Gonzalez J."/>
            <person name="Henrissat B."/>
            <person name="Kuo A."/>
            <person name="Liang C."/>
            <person name="Lipzen A."/>
            <person name="Lutzoni F."/>
            <person name="Magnuson J."/>
            <person name="Mondo S."/>
            <person name="Nolan M."/>
            <person name="Ohm R."/>
            <person name="Pangilinan J."/>
            <person name="Park H.-J."/>
            <person name="Ramirez L."/>
            <person name="Alfaro M."/>
            <person name="Sun H."/>
            <person name="Tritt A."/>
            <person name="Yoshinaga Y."/>
            <person name="Zwiers L.-H."/>
            <person name="Turgeon B."/>
            <person name="Goodwin S."/>
            <person name="Spatafora J."/>
            <person name="Crous P."/>
            <person name="Grigoriev I."/>
        </authorList>
    </citation>
    <scope>NUCLEOTIDE SEQUENCE</scope>
    <source>
        <strain evidence="2">CBS 125425</strain>
    </source>
</reference>
<evidence type="ECO:0000313" key="3">
    <source>
        <dbReference type="Proteomes" id="UP000799444"/>
    </source>
</evidence>
<evidence type="ECO:0000313" key="2">
    <source>
        <dbReference type="EMBL" id="KAF2739096.1"/>
    </source>
</evidence>
<proteinExistence type="predicted"/>
<dbReference type="Proteomes" id="UP000799444">
    <property type="component" value="Unassembled WGS sequence"/>
</dbReference>
<gene>
    <name evidence="2" type="ORF">EJ04DRAFT_509240</name>
</gene>
<evidence type="ECO:0000256" key="1">
    <source>
        <dbReference type="SAM" id="SignalP"/>
    </source>
</evidence>
<dbReference type="PROSITE" id="PS51257">
    <property type="entry name" value="PROKAR_LIPOPROTEIN"/>
    <property type="match status" value="1"/>
</dbReference>